<dbReference type="AlphaFoldDB" id="A0A1H3AJW3"/>
<feature type="region of interest" description="Disordered" evidence="1">
    <location>
        <begin position="1"/>
        <end position="24"/>
    </location>
</feature>
<accession>A0A1H3AJW3</accession>
<protein>
    <submittedName>
        <fullName evidence="2">Uncharacterized protein</fullName>
    </submittedName>
</protein>
<sequence>MLRLAARVRTRTQGPRSGGIGRAGSWTLSGCREKSGGRARRRRLTDGSMTVNIPVRGNCVPYQRELCSLPTELGSLPTEPCSLPMGTVFPRACCSLLPKRALGSPALCTGLPREPGSLPSPGDWCSRFLWHPGSFCEADSRRRLSVACPGPPFVRSISMTPPVRGSDTRGRGTPPGLRGLHPRQGAAGPRHPVGRALRCGMDGPPVARPWNLAHAGQPVCLRSELLDHRLALGSVSGWPSGSDPEAKLPDVPAEANGLLNRYPERSAYPNAMPR</sequence>
<evidence type="ECO:0000313" key="3">
    <source>
        <dbReference type="Proteomes" id="UP000198816"/>
    </source>
</evidence>
<feature type="region of interest" description="Disordered" evidence="1">
    <location>
        <begin position="157"/>
        <end position="191"/>
    </location>
</feature>
<proteinExistence type="predicted"/>
<evidence type="ECO:0000313" key="2">
    <source>
        <dbReference type="EMBL" id="SDX29668.1"/>
    </source>
</evidence>
<name>A0A1H3AJW3_THIRO</name>
<dbReference type="Proteomes" id="UP000198816">
    <property type="component" value="Unassembled WGS sequence"/>
</dbReference>
<reference evidence="3" key="1">
    <citation type="submission" date="2016-10" db="EMBL/GenBank/DDBJ databases">
        <authorList>
            <person name="Varghese N."/>
            <person name="Submissions S."/>
        </authorList>
    </citation>
    <scope>NUCLEOTIDE SEQUENCE [LARGE SCALE GENOMIC DNA]</scope>
    <source>
        <strain evidence="3">DSM 217</strain>
    </source>
</reference>
<keyword evidence="3" id="KW-1185">Reference proteome</keyword>
<feature type="compositionally biased region" description="Low complexity" evidence="1">
    <location>
        <begin position="171"/>
        <end position="183"/>
    </location>
</feature>
<evidence type="ECO:0000256" key="1">
    <source>
        <dbReference type="SAM" id="MobiDB-lite"/>
    </source>
</evidence>
<feature type="compositionally biased region" description="Basic residues" evidence="1">
    <location>
        <begin position="1"/>
        <end position="10"/>
    </location>
</feature>
<organism evidence="2 3">
    <name type="scientific">Thiocapsa roseopersicina</name>
    <dbReference type="NCBI Taxonomy" id="1058"/>
    <lineage>
        <taxon>Bacteria</taxon>
        <taxon>Pseudomonadati</taxon>
        <taxon>Pseudomonadota</taxon>
        <taxon>Gammaproteobacteria</taxon>
        <taxon>Chromatiales</taxon>
        <taxon>Chromatiaceae</taxon>
        <taxon>Thiocapsa</taxon>
    </lineage>
</organism>
<feature type="region of interest" description="Disordered" evidence="1">
    <location>
        <begin position="237"/>
        <end position="274"/>
    </location>
</feature>
<dbReference type="EMBL" id="FNNZ01000020">
    <property type="protein sequence ID" value="SDX29668.1"/>
    <property type="molecule type" value="Genomic_DNA"/>
</dbReference>
<gene>
    <name evidence="2" type="ORF">SAMN05421783_1208</name>
</gene>